<evidence type="ECO:0000313" key="3">
    <source>
        <dbReference type="EMBL" id="ABK45963.1"/>
    </source>
</evidence>
<evidence type="ECO:0000256" key="1">
    <source>
        <dbReference type="SAM" id="SignalP"/>
    </source>
</evidence>
<dbReference type="OrthoDB" id="7318339at2"/>
<dbReference type="HOGENOM" id="CLU_865457_0_0_5"/>
<dbReference type="RefSeq" id="WP_011715019.1">
    <property type="nucleotide sequence ID" value="NC_008576.1"/>
</dbReference>
<evidence type="ECO:0000259" key="2">
    <source>
        <dbReference type="PROSITE" id="PS51208"/>
    </source>
</evidence>
<reference evidence="3 4" key="2">
    <citation type="journal article" date="2012" name="Int. J. Syst. Evol. Microbiol.">
        <title>Magnetococcus marinus gen. nov., sp. nov., a marine, magnetotactic bacterium that represents a novel lineage (Magnetococcaceae fam. nov.; Magnetococcales ord. nov.) at the base of the Alphaproteobacteria.</title>
        <authorList>
            <person name="Bazylinski D.A."/>
            <person name="Williams T.J."/>
            <person name="Lefevre C.T."/>
            <person name="Berg R.J."/>
            <person name="Zhang C.L."/>
            <person name="Bowser S.S."/>
            <person name="Dean A.J."/>
            <person name="Beveridge T.J."/>
        </authorList>
    </citation>
    <scope>NUCLEOTIDE SEQUENCE [LARGE SCALE GENOMIC DNA]</scope>
    <source>
        <strain evidence="4">ATCC BAA-1437 / JCM 17883 / MC-1</strain>
    </source>
</reference>
<dbReference type="SUPFAM" id="SSF103515">
    <property type="entry name" value="Autotransporter"/>
    <property type="match status" value="1"/>
</dbReference>
<feature type="chain" id="PRO_5002626467" evidence="1">
    <location>
        <begin position="28"/>
        <end position="321"/>
    </location>
</feature>
<dbReference type="Pfam" id="PF03797">
    <property type="entry name" value="Autotransporter"/>
    <property type="match status" value="1"/>
</dbReference>
<protein>
    <submittedName>
        <fullName evidence="3">Autotransporter beta-domain protein</fullName>
    </submittedName>
</protein>
<proteinExistence type="predicted"/>
<keyword evidence="1" id="KW-0732">Signal</keyword>
<name>A0LDC0_MAGMM</name>
<keyword evidence="4" id="KW-1185">Reference proteome</keyword>
<gene>
    <name evidence="3" type="ordered locus">Mmc1_3478</name>
</gene>
<dbReference type="KEGG" id="mgm:Mmc1_3478"/>
<dbReference type="SMART" id="SM00869">
    <property type="entry name" value="Autotransporter"/>
    <property type="match status" value="1"/>
</dbReference>
<feature type="domain" description="Autotransporter" evidence="2">
    <location>
        <begin position="84"/>
        <end position="321"/>
    </location>
</feature>
<dbReference type="AlphaFoldDB" id="A0LDC0"/>
<dbReference type="STRING" id="156889.Mmc1_3478"/>
<dbReference type="InterPro" id="IPR036709">
    <property type="entry name" value="Autotransporte_beta_dom_sf"/>
</dbReference>
<dbReference type="Proteomes" id="UP000002586">
    <property type="component" value="Chromosome"/>
</dbReference>
<dbReference type="EMBL" id="CP000471">
    <property type="protein sequence ID" value="ABK45963.1"/>
    <property type="molecule type" value="Genomic_DNA"/>
</dbReference>
<feature type="signal peptide" evidence="1">
    <location>
        <begin position="1"/>
        <end position="27"/>
    </location>
</feature>
<dbReference type="Gene3D" id="2.40.128.130">
    <property type="entry name" value="Autotransporter beta-domain"/>
    <property type="match status" value="1"/>
</dbReference>
<organism evidence="3 4">
    <name type="scientific">Magnetococcus marinus (strain ATCC BAA-1437 / JCM 17883 / MC-1)</name>
    <dbReference type="NCBI Taxonomy" id="156889"/>
    <lineage>
        <taxon>Bacteria</taxon>
        <taxon>Pseudomonadati</taxon>
        <taxon>Pseudomonadota</taxon>
        <taxon>Magnetococcia</taxon>
        <taxon>Magnetococcales</taxon>
        <taxon>Magnetococcaceae</taxon>
        <taxon>Magnetococcus</taxon>
    </lineage>
</organism>
<accession>A0LDC0</accession>
<dbReference type="PROSITE" id="PS51208">
    <property type="entry name" value="AUTOTRANSPORTER"/>
    <property type="match status" value="1"/>
</dbReference>
<evidence type="ECO:0000313" key="4">
    <source>
        <dbReference type="Proteomes" id="UP000002586"/>
    </source>
</evidence>
<sequence length="321" mass="35455" precursor="true">MKRSNLSLLTLSLATTGLLLMTQPAVAFQEEEYTDEVISPREEVKHLLRVVSRNVGKAVSKRTPPAQQQAAFEGERTGLSTGDMTGQGLAAWMDAQYVHSKDDTANSKTSMYVTSLGVDKKLNNDLAIGTAVTYENVNEKFTNATTRNDIDSFTITPYVAYAYGDSWVFDAELGYSWVNEDRSTGVSFDTERWFIGGNATYYVQNTGNYDVSGRLSYFFSKEDQEAATGVAANVRSFSQISGSVEVGYFLEKWEPYAGMTIERDLSYESGGTAYDNSGLSFTVGGRFNLSDTMFAEIAASTEQGRNKFSQNSILANLRMEF</sequence>
<dbReference type="InterPro" id="IPR005546">
    <property type="entry name" value="Autotransporte_beta"/>
</dbReference>
<reference evidence="4" key="1">
    <citation type="journal article" date="2009" name="Appl. Environ. Microbiol.">
        <title>Complete genome sequence of the chemolithoautotrophic marine magnetotactic coccus strain MC-1.</title>
        <authorList>
            <person name="Schubbe S."/>
            <person name="Williams T.J."/>
            <person name="Xie G."/>
            <person name="Kiss H.E."/>
            <person name="Brettin T.S."/>
            <person name="Martinez D."/>
            <person name="Ross C.A."/>
            <person name="Schuler D."/>
            <person name="Cox B.L."/>
            <person name="Nealson K.H."/>
            <person name="Bazylinski D.A."/>
        </authorList>
    </citation>
    <scope>NUCLEOTIDE SEQUENCE [LARGE SCALE GENOMIC DNA]</scope>
    <source>
        <strain evidence="4">ATCC BAA-1437 / JCM 17883 / MC-1</strain>
    </source>
</reference>